<dbReference type="AlphaFoldDB" id="M1DFK5"/>
<feature type="region of interest" description="Disordered" evidence="2">
    <location>
        <begin position="58"/>
        <end position="83"/>
    </location>
</feature>
<dbReference type="Proteomes" id="UP000011115">
    <property type="component" value="Unassembled WGS sequence"/>
</dbReference>
<name>M1DFK5_SOLTU</name>
<proteinExistence type="predicted"/>
<reference evidence="4" key="1">
    <citation type="journal article" date="2011" name="Nature">
        <title>Genome sequence and analysis of the tuber crop potato.</title>
        <authorList>
            <consortium name="The Potato Genome Sequencing Consortium"/>
        </authorList>
    </citation>
    <scope>NUCLEOTIDE SEQUENCE [LARGE SCALE GENOMIC DNA]</scope>
    <source>
        <strain evidence="4">cv. DM1-3 516 R44</strain>
    </source>
</reference>
<dbReference type="HOGENOM" id="CLU_1605605_0_0_1"/>
<sequence>MGVLTPIKRDDGTVDPVGIEIWKPCPYHDAIDHNIGKCLRYLELVYVDKLADHPYFTRSKAPKDSFPDQNSRKEKSAMGDNNDDNGLTEVVIAQLFIVEQNELIMELMQQIAYLKAEVQKKQDLPNPFFSVNPPGEKGLYSISLLKVQIQNMLRTHSQTQFKIPHH</sequence>
<evidence type="ECO:0000313" key="4">
    <source>
        <dbReference type="Proteomes" id="UP000011115"/>
    </source>
</evidence>
<keyword evidence="4" id="KW-1185">Reference proteome</keyword>
<evidence type="ECO:0000256" key="2">
    <source>
        <dbReference type="SAM" id="MobiDB-lite"/>
    </source>
</evidence>
<keyword evidence="1" id="KW-0175">Coiled coil</keyword>
<reference evidence="3" key="2">
    <citation type="submission" date="2015-06" db="UniProtKB">
        <authorList>
            <consortium name="EnsemblPlants"/>
        </authorList>
    </citation>
    <scope>IDENTIFICATION</scope>
    <source>
        <strain evidence="3">DM1-3 516 R44</strain>
    </source>
</reference>
<evidence type="ECO:0000313" key="3">
    <source>
        <dbReference type="EnsemblPlants" id="PGSC0003DMT400088260"/>
    </source>
</evidence>
<feature type="coiled-coil region" evidence="1">
    <location>
        <begin position="97"/>
        <end position="124"/>
    </location>
</feature>
<dbReference type="InParanoid" id="M1DFK5"/>
<dbReference type="EnsemblPlants" id="PGSC0003DMT400088260">
    <property type="protein sequence ID" value="PGSC0003DMT400088260"/>
    <property type="gene ID" value="PGSC0003DMG400037831"/>
</dbReference>
<dbReference type="PaxDb" id="4113-PGSC0003DMT400088260"/>
<dbReference type="Gramene" id="PGSC0003DMT400088260">
    <property type="protein sequence ID" value="PGSC0003DMT400088260"/>
    <property type="gene ID" value="PGSC0003DMG400037831"/>
</dbReference>
<accession>M1DFK5</accession>
<evidence type="ECO:0000256" key="1">
    <source>
        <dbReference type="SAM" id="Coils"/>
    </source>
</evidence>
<protein>
    <submittedName>
        <fullName evidence="3">Uncharacterized protein</fullName>
    </submittedName>
</protein>
<feature type="compositionally biased region" description="Basic and acidic residues" evidence="2">
    <location>
        <begin position="61"/>
        <end position="77"/>
    </location>
</feature>
<organism evidence="3 4">
    <name type="scientific">Solanum tuberosum</name>
    <name type="common">Potato</name>
    <dbReference type="NCBI Taxonomy" id="4113"/>
    <lineage>
        <taxon>Eukaryota</taxon>
        <taxon>Viridiplantae</taxon>
        <taxon>Streptophyta</taxon>
        <taxon>Embryophyta</taxon>
        <taxon>Tracheophyta</taxon>
        <taxon>Spermatophyta</taxon>
        <taxon>Magnoliopsida</taxon>
        <taxon>eudicotyledons</taxon>
        <taxon>Gunneridae</taxon>
        <taxon>Pentapetalae</taxon>
        <taxon>asterids</taxon>
        <taxon>lamiids</taxon>
        <taxon>Solanales</taxon>
        <taxon>Solanaceae</taxon>
        <taxon>Solanoideae</taxon>
        <taxon>Solaneae</taxon>
        <taxon>Solanum</taxon>
    </lineage>
</organism>